<dbReference type="Proteomes" id="UP001060215">
    <property type="component" value="Chromosome 1"/>
</dbReference>
<keyword evidence="2" id="KW-1185">Reference proteome</keyword>
<sequence length="91" mass="10006">MQGNSNLKALQFRCKNEIAENVVIDPAFTASNSFVSLSTGDVNKQPDLQRTYQVMVAATHDMGIGKDGKLPWREQGLAYLSSMDAAVNSWQ</sequence>
<protein>
    <submittedName>
        <fullName evidence="1">Uncharacterized protein</fullName>
    </submittedName>
</protein>
<dbReference type="EMBL" id="CM045758">
    <property type="protein sequence ID" value="KAI8032884.1"/>
    <property type="molecule type" value="Genomic_DNA"/>
</dbReference>
<name>A0ACC0J5K4_9ERIC</name>
<comment type="caution">
    <text evidence="1">The sequence shown here is derived from an EMBL/GenBank/DDBJ whole genome shotgun (WGS) entry which is preliminary data.</text>
</comment>
<evidence type="ECO:0000313" key="1">
    <source>
        <dbReference type="EMBL" id="KAI8032884.1"/>
    </source>
</evidence>
<organism evidence="1 2">
    <name type="scientific">Camellia lanceoleosa</name>
    <dbReference type="NCBI Taxonomy" id="1840588"/>
    <lineage>
        <taxon>Eukaryota</taxon>
        <taxon>Viridiplantae</taxon>
        <taxon>Streptophyta</taxon>
        <taxon>Embryophyta</taxon>
        <taxon>Tracheophyta</taxon>
        <taxon>Spermatophyta</taxon>
        <taxon>Magnoliopsida</taxon>
        <taxon>eudicotyledons</taxon>
        <taxon>Gunneridae</taxon>
        <taxon>Pentapetalae</taxon>
        <taxon>asterids</taxon>
        <taxon>Ericales</taxon>
        <taxon>Theaceae</taxon>
        <taxon>Camellia</taxon>
    </lineage>
</organism>
<accession>A0ACC0J5K4</accession>
<evidence type="ECO:0000313" key="2">
    <source>
        <dbReference type="Proteomes" id="UP001060215"/>
    </source>
</evidence>
<proteinExistence type="predicted"/>
<reference evidence="1 2" key="1">
    <citation type="journal article" date="2022" name="Plant J.">
        <title>Chromosome-level genome of Camellia lanceoleosa provides a valuable resource for understanding genome evolution and self-incompatibility.</title>
        <authorList>
            <person name="Gong W."/>
            <person name="Xiao S."/>
            <person name="Wang L."/>
            <person name="Liao Z."/>
            <person name="Chang Y."/>
            <person name="Mo W."/>
            <person name="Hu G."/>
            <person name="Li W."/>
            <person name="Zhao G."/>
            <person name="Zhu H."/>
            <person name="Hu X."/>
            <person name="Ji K."/>
            <person name="Xiang X."/>
            <person name="Song Q."/>
            <person name="Yuan D."/>
            <person name="Jin S."/>
            <person name="Zhang L."/>
        </authorList>
    </citation>
    <scope>NUCLEOTIDE SEQUENCE [LARGE SCALE GENOMIC DNA]</scope>
    <source>
        <strain evidence="1">SQ_2022a</strain>
    </source>
</reference>
<gene>
    <name evidence="1" type="ORF">LOK49_LG01G03343</name>
</gene>